<accession>A0A926E2R4</accession>
<dbReference type="RefSeq" id="WP_249293922.1">
    <property type="nucleotide sequence ID" value="NZ_JACRSV010000001.1"/>
</dbReference>
<dbReference type="GO" id="GO:0008270">
    <property type="term" value="F:zinc ion binding"/>
    <property type="evidence" value="ECO:0007669"/>
    <property type="project" value="TreeGrafter"/>
</dbReference>
<protein>
    <submittedName>
        <fullName evidence="2">PHP domain-containing protein</fullName>
    </submittedName>
</protein>
<dbReference type="Pfam" id="PF02811">
    <property type="entry name" value="PHP"/>
    <property type="match status" value="1"/>
</dbReference>
<gene>
    <name evidence="2" type="ORF">H8710_02980</name>
</gene>
<name>A0A926E2R4_9FIRM</name>
<proteinExistence type="predicted"/>
<dbReference type="PANTHER" id="PTHR36928">
    <property type="entry name" value="PHOSPHATASE YCDX-RELATED"/>
    <property type="match status" value="1"/>
</dbReference>
<evidence type="ECO:0000259" key="1">
    <source>
        <dbReference type="Pfam" id="PF02811"/>
    </source>
</evidence>
<dbReference type="InterPro" id="IPR004013">
    <property type="entry name" value="PHP_dom"/>
</dbReference>
<dbReference type="EMBL" id="JACRSV010000001">
    <property type="protein sequence ID" value="MBC8559029.1"/>
    <property type="molecule type" value="Genomic_DNA"/>
</dbReference>
<sequence>MRFSVNHDLHCHTGLSLCSNDPKMTPECILRHAEEAGYDVQCITDHFWSDSIPDANEFYQEQGLLHVSQSLPLPESQKVRFLFGCETEYCGEGKLGLAPEHYDRFSFIIIPPNHFHMEGFTRSSSCDTKEKVAELFTRRLEELCELDLPWKKVGIAHLTCGLVWMKGGFPEVFERMEPERLKPVFRRFAQLGAGIELNADCFLPGWREQEDAHLKLYRIARDEGCKFYCGSDAHHPESLDMATTMREVADLLELTESERYLIP</sequence>
<feature type="domain" description="PHP" evidence="1">
    <location>
        <begin position="8"/>
        <end position="198"/>
    </location>
</feature>
<dbReference type="PANTHER" id="PTHR36928:SF1">
    <property type="entry name" value="PHOSPHATASE YCDX-RELATED"/>
    <property type="match status" value="1"/>
</dbReference>
<dbReference type="CDD" id="cd07432">
    <property type="entry name" value="PHP_HisPPase"/>
    <property type="match status" value="1"/>
</dbReference>
<comment type="caution">
    <text evidence="2">The sequence shown here is derived from an EMBL/GenBank/DDBJ whole genome shotgun (WGS) entry which is preliminary data.</text>
</comment>
<dbReference type="SUPFAM" id="SSF89550">
    <property type="entry name" value="PHP domain-like"/>
    <property type="match status" value="1"/>
</dbReference>
<dbReference type="InterPro" id="IPR050243">
    <property type="entry name" value="PHP_phosphatase"/>
</dbReference>
<dbReference type="InterPro" id="IPR016195">
    <property type="entry name" value="Pol/histidinol_Pase-like"/>
</dbReference>
<dbReference type="Proteomes" id="UP000610760">
    <property type="component" value="Unassembled WGS sequence"/>
</dbReference>
<evidence type="ECO:0000313" key="3">
    <source>
        <dbReference type="Proteomes" id="UP000610760"/>
    </source>
</evidence>
<organism evidence="2 3">
    <name type="scientific">Fumia xinanensis</name>
    <dbReference type="NCBI Taxonomy" id="2763659"/>
    <lineage>
        <taxon>Bacteria</taxon>
        <taxon>Bacillati</taxon>
        <taxon>Bacillota</taxon>
        <taxon>Clostridia</taxon>
        <taxon>Eubacteriales</taxon>
        <taxon>Oscillospiraceae</taxon>
        <taxon>Fumia</taxon>
    </lineage>
</organism>
<dbReference type="GO" id="GO:0042578">
    <property type="term" value="F:phosphoric ester hydrolase activity"/>
    <property type="evidence" value="ECO:0007669"/>
    <property type="project" value="TreeGrafter"/>
</dbReference>
<dbReference type="GO" id="GO:0005829">
    <property type="term" value="C:cytosol"/>
    <property type="evidence" value="ECO:0007669"/>
    <property type="project" value="TreeGrafter"/>
</dbReference>
<evidence type="ECO:0000313" key="2">
    <source>
        <dbReference type="EMBL" id="MBC8559029.1"/>
    </source>
</evidence>
<keyword evidence="3" id="KW-1185">Reference proteome</keyword>
<dbReference type="Gene3D" id="3.20.20.140">
    <property type="entry name" value="Metal-dependent hydrolases"/>
    <property type="match status" value="1"/>
</dbReference>
<reference evidence="2" key="1">
    <citation type="submission" date="2020-08" db="EMBL/GenBank/DDBJ databases">
        <title>Genome public.</title>
        <authorList>
            <person name="Liu C."/>
            <person name="Sun Q."/>
        </authorList>
    </citation>
    <scope>NUCLEOTIDE SEQUENCE</scope>
    <source>
        <strain evidence="2">NSJ-33</strain>
    </source>
</reference>
<dbReference type="AlphaFoldDB" id="A0A926E2R4"/>